<evidence type="ECO:0000313" key="2">
    <source>
        <dbReference type="Proteomes" id="UP000010847"/>
    </source>
</evidence>
<dbReference type="eggNOG" id="COG3332">
    <property type="taxonomic scope" value="Bacteria"/>
</dbReference>
<keyword evidence="2" id="KW-1185">Reference proteome</keyword>
<dbReference type="InterPro" id="IPR008551">
    <property type="entry name" value="TANGO2"/>
</dbReference>
<sequence>MCLILFAYDCDPRYKLVIAANRDEAYKRPTLPANFWSDNPSILAGRDLEQGGTWMGIAMNGRFAALTNYRDPSQDKAKAPSRGNLVRGYLESDLSPDSYLQVLNEEQIEYNGFNLLAGTTQSLYYYSNREKVIRQVEKGFHGLSNSLLDEAWPKVKKGVNAFKGGLKENKINVEHLFEIMADQVRPDDQELPQTGVSLELERMLSPLYIVSPDYGTRSTTILLVDNYNHVQFWERRSLPVRSEMGNEVFYEFNIKEGVS</sequence>
<gene>
    <name evidence="1" type="ORF">DESME_05425</name>
</gene>
<proteinExistence type="predicted"/>
<dbReference type="Proteomes" id="UP000010847">
    <property type="component" value="Chromosome"/>
</dbReference>
<dbReference type="PANTHER" id="PTHR17985:SF8">
    <property type="entry name" value="TRANSPORT AND GOLGI ORGANIZATION PROTEIN 2 HOMOLOG"/>
    <property type="match status" value="1"/>
</dbReference>
<dbReference type="RefSeq" id="WP_006717928.1">
    <property type="nucleotide sequence ID" value="NZ_CP007032.1"/>
</dbReference>
<dbReference type="STRING" id="871968.DESME_05425"/>
<dbReference type="PANTHER" id="PTHR17985">
    <property type="entry name" value="SER/THR-RICH PROTEIN T10 IN DGCR REGION"/>
    <property type="match status" value="1"/>
</dbReference>
<evidence type="ECO:0000313" key="1">
    <source>
        <dbReference type="EMBL" id="AHF06562.1"/>
    </source>
</evidence>
<dbReference type="OrthoDB" id="4380123at2"/>
<dbReference type="HOGENOM" id="CLU_047037_1_1_9"/>
<evidence type="ECO:0008006" key="3">
    <source>
        <dbReference type="Google" id="ProtNLM"/>
    </source>
</evidence>
<dbReference type="Pfam" id="PF05742">
    <property type="entry name" value="TANGO2"/>
    <property type="match status" value="1"/>
</dbReference>
<organism evidence="1 2">
    <name type="scientific">Desulfitobacterium metallireducens DSM 15288</name>
    <dbReference type="NCBI Taxonomy" id="871968"/>
    <lineage>
        <taxon>Bacteria</taxon>
        <taxon>Bacillati</taxon>
        <taxon>Bacillota</taxon>
        <taxon>Clostridia</taxon>
        <taxon>Eubacteriales</taxon>
        <taxon>Desulfitobacteriaceae</taxon>
        <taxon>Desulfitobacterium</taxon>
    </lineage>
</organism>
<name>W0E714_9FIRM</name>
<dbReference type="AlphaFoldDB" id="W0E714"/>
<protein>
    <recommendedName>
        <fullName evidence="3">NRDE family protein</fullName>
    </recommendedName>
</protein>
<reference evidence="1 2" key="1">
    <citation type="submission" date="2013-12" db="EMBL/GenBank/DDBJ databases">
        <authorList>
            <consortium name="DOE Joint Genome Institute"/>
            <person name="Smidt H."/>
            <person name="Huntemann M."/>
            <person name="Han J."/>
            <person name="Chen A."/>
            <person name="Kyrpides N."/>
            <person name="Mavromatis K."/>
            <person name="Markowitz V."/>
            <person name="Palaniappan K."/>
            <person name="Ivanova N."/>
            <person name="Schaumberg A."/>
            <person name="Pati A."/>
            <person name="Liolios K."/>
            <person name="Nordberg H.P."/>
            <person name="Cantor M.N."/>
            <person name="Hua S.X."/>
            <person name="Woyke T."/>
        </authorList>
    </citation>
    <scope>NUCLEOTIDE SEQUENCE [LARGE SCALE GENOMIC DNA]</scope>
    <source>
        <strain evidence="2">DSM 15288</strain>
    </source>
</reference>
<dbReference type="KEGG" id="dmt:DESME_05425"/>
<accession>W0E714</accession>
<dbReference type="EMBL" id="CP007032">
    <property type="protein sequence ID" value="AHF06562.1"/>
    <property type="molecule type" value="Genomic_DNA"/>
</dbReference>